<evidence type="ECO:0000256" key="1">
    <source>
        <dbReference type="SAM" id="Phobius"/>
    </source>
</evidence>
<proteinExistence type="predicted"/>
<keyword evidence="4" id="KW-1185">Reference proteome</keyword>
<keyword evidence="1" id="KW-0812">Transmembrane</keyword>
<dbReference type="RefSeq" id="WP_122189631.1">
    <property type="nucleotide sequence ID" value="NZ_RFFH01000008.1"/>
</dbReference>
<accession>A0A3M2KZR6</accession>
<comment type="caution">
    <text evidence="3">The sequence shown here is derived from an EMBL/GenBank/DDBJ whole genome shotgun (WGS) entry which is preliminary data.</text>
</comment>
<gene>
    <name evidence="3" type="ORF">EBN03_20300</name>
</gene>
<feature type="transmembrane region" description="Helical" evidence="1">
    <location>
        <begin position="86"/>
        <end position="104"/>
    </location>
</feature>
<organism evidence="3 4">
    <name type="scientific">Nocardia stercoris</name>
    <dbReference type="NCBI Taxonomy" id="2483361"/>
    <lineage>
        <taxon>Bacteria</taxon>
        <taxon>Bacillati</taxon>
        <taxon>Actinomycetota</taxon>
        <taxon>Actinomycetes</taxon>
        <taxon>Mycobacteriales</taxon>
        <taxon>Nocardiaceae</taxon>
        <taxon>Nocardia</taxon>
    </lineage>
</organism>
<reference evidence="3 4" key="1">
    <citation type="submission" date="2018-10" db="EMBL/GenBank/DDBJ databases">
        <title>Isolation from cow dung.</title>
        <authorList>
            <person name="Ling L."/>
        </authorList>
    </citation>
    <scope>NUCLEOTIDE SEQUENCE [LARGE SCALE GENOMIC DNA]</scope>
    <source>
        <strain evidence="3 4">NEAU-LL90</strain>
    </source>
</reference>
<feature type="transmembrane region" description="Helical" evidence="1">
    <location>
        <begin position="61"/>
        <end position="80"/>
    </location>
</feature>
<feature type="transmembrane region" description="Helical" evidence="1">
    <location>
        <begin position="32"/>
        <end position="49"/>
    </location>
</feature>
<evidence type="ECO:0000313" key="3">
    <source>
        <dbReference type="EMBL" id="RMI30969.1"/>
    </source>
</evidence>
<dbReference type="OrthoDB" id="32521at2"/>
<dbReference type="AlphaFoldDB" id="A0A3M2KZR6"/>
<dbReference type="Pfam" id="PF03779">
    <property type="entry name" value="SPW"/>
    <property type="match status" value="1"/>
</dbReference>
<dbReference type="EMBL" id="RFFH01000008">
    <property type="protein sequence ID" value="RMI30969.1"/>
    <property type="molecule type" value="Genomic_DNA"/>
</dbReference>
<name>A0A3M2KZR6_9NOCA</name>
<feature type="domain" description="SPW repeat-containing integral membrane" evidence="2">
    <location>
        <begin position="8"/>
        <end position="101"/>
    </location>
</feature>
<keyword evidence="1" id="KW-1133">Transmembrane helix</keyword>
<evidence type="ECO:0000259" key="2">
    <source>
        <dbReference type="Pfam" id="PF03779"/>
    </source>
</evidence>
<protein>
    <recommendedName>
        <fullName evidence="2">SPW repeat-containing integral membrane domain-containing protein</fullName>
    </recommendedName>
</protein>
<keyword evidence="1" id="KW-0472">Membrane</keyword>
<sequence>MFNETRAADSLAVILGILVAISPSWLDHSTRSMWTMIVLGALIALTGLAQMARPAMTELDYAMGLFGVLLFIAPWVMNYHDLTGSAWWSWIVGVITVLAALAAMPQMTGRMHTAH</sequence>
<feature type="transmembrane region" description="Helical" evidence="1">
    <location>
        <begin position="7"/>
        <end position="26"/>
    </location>
</feature>
<evidence type="ECO:0000313" key="4">
    <source>
        <dbReference type="Proteomes" id="UP000279275"/>
    </source>
</evidence>
<dbReference type="InterPro" id="IPR005530">
    <property type="entry name" value="SPW"/>
</dbReference>
<dbReference type="Proteomes" id="UP000279275">
    <property type="component" value="Unassembled WGS sequence"/>
</dbReference>